<dbReference type="KEGG" id="ccot:CCAX7_46110"/>
<organism evidence="4 5">
    <name type="scientific">Capsulimonas corticalis</name>
    <dbReference type="NCBI Taxonomy" id="2219043"/>
    <lineage>
        <taxon>Bacteria</taxon>
        <taxon>Bacillati</taxon>
        <taxon>Armatimonadota</taxon>
        <taxon>Armatimonadia</taxon>
        <taxon>Capsulimonadales</taxon>
        <taxon>Capsulimonadaceae</taxon>
        <taxon>Capsulimonas</taxon>
    </lineage>
</organism>
<keyword evidence="5" id="KW-1185">Reference proteome</keyword>
<dbReference type="RefSeq" id="WP_165864612.1">
    <property type="nucleotide sequence ID" value="NZ_AP025739.1"/>
</dbReference>
<evidence type="ECO:0000259" key="3">
    <source>
        <dbReference type="Pfam" id="PF13360"/>
    </source>
</evidence>
<reference evidence="4 5" key="1">
    <citation type="journal article" date="2019" name="Int. J. Syst. Evol. Microbiol.">
        <title>Capsulimonas corticalis gen. nov., sp. nov., an aerobic capsulated bacterium, of a novel bacterial order, Capsulimonadales ord. nov., of the class Armatimonadia of the phylum Armatimonadetes.</title>
        <authorList>
            <person name="Li J."/>
            <person name="Kudo C."/>
            <person name="Tonouchi A."/>
        </authorList>
    </citation>
    <scope>NUCLEOTIDE SEQUENCE [LARGE SCALE GENOMIC DNA]</scope>
    <source>
        <strain evidence="4 5">AX-7</strain>
    </source>
</reference>
<evidence type="ECO:0000256" key="1">
    <source>
        <dbReference type="SAM" id="MobiDB-lite"/>
    </source>
</evidence>
<dbReference type="AlphaFoldDB" id="A0A402D5B8"/>
<accession>A0A402D5B8</accession>
<protein>
    <recommendedName>
        <fullName evidence="3">Pyrrolo-quinoline quinone repeat domain-containing protein</fullName>
    </recommendedName>
</protein>
<dbReference type="Pfam" id="PF13360">
    <property type="entry name" value="PQQ_2"/>
    <property type="match status" value="1"/>
</dbReference>
<dbReference type="SUPFAM" id="SSF50998">
    <property type="entry name" value="Quinoprotein alcohol dehydrogenase-like"/>
    <property type="match status" value="2"/>
</dbReference>
<feature type="chain" id="PRO_5043490006" description="Pyrrolo-quinoline quinone repeat domain-containing protein" evidence="2">
    <location>
        <begin position="28"/>
        <end position="602"/>
    </location>
</feature>
<dbReference type="Proteomes" id="UP000287394">
    <property type="component" value="Chromosome"/>
</dbReference>
<keyword evidence="2" id="KW-0732">Signal</keyword>
<feature type="compositionally biased region" description="Low complexity" evidence="1">
    <location>
        <begin position="526"/>
        <end position="539"/>
    </location>
</feature>
<dbReference type="InterPro" id="IPR011047">
    <property type="entry name" value="Quinoprotein_ADH-like_sf"/>
</dbReference>
<dbReference type="InterPro" id="IPR018391">
    <property type="entry name" value="PQQ_b-propeller_rpt"/>
</dbReference>
<evidence type="ECO:0000313" key="5">
    <source>
        <dbReference type="Proteomes" id="UP000287394"/>
    </source>
</evidence>
<proteinExistence type="predicted"/>
<feature type="domain" description="Pyrrolo-quinoline quinone repeat" evidence="3">
    <location>
        <begin position="220"/>
        <end position="402"/>
    </location>
</feature>
<feature type="compositionally biased region" description="Gly residues" evidence="1">
    <location>
        <begin position="540"/>
        <end position="575"/>
    </location>
</feature>
<evidence type="ECO:0000256" key="2">
    <source>
        <dbReference type="SAM" id="SignalP"/>
    </source>
</evidence>
<feature type="signal peptide" evidence="2">
    <location>
        <begin position="1"/>
        <end position="27"/>
    </location>
</feature>
<sequence>MNKRHAGTWTACAAVLTVMLHPYPATAATDASANSGAATLDSVTLYRNNPERTGFTQKTLTTPLSLFWKFTSSASPDTPSSPVAQDGILYFACGPAVYAVRESDGSQVWKFAPSSDKDAKPFKNTPAIDDGFLYVGGDDYNFYKIDIKNGKQVWVFKAPYGIRSQPIVQGGLVLFGSEDGVCYALDIKTGEVAWSATTNGSVSAPPMMTSPSVVVFASSDNSLYAFNPLTGRNAWSVKLPTDPTHSPPIYSGNEIFVAADEYFFCLTGRTGATRWQTKLGSPVTTPLTYSHSSIFFGTQDNNIISLSDRGKIQWSTDIGYPTSAAPLLAGDTLFVPTQHGIVYALSASSGKILWNYVVQAAGTDKQPKLEFTDIASSPILVNGALYVLSDDGSLSAFRADATDHAPPLFSKFTPAPTTTVGGVRVPYSALIIDEGSGVNPASVSLSVDGSKVPPVEYDPSFNGAHVITHVDDPEDRVPHLADGPHQVILTASDWRGNKATTTWSFTVDNKLNPEDTKGYVPPTTTPNARQNRGQQNGGAAQPGGATGQTPGGGGNNNGGRATPGGGGVTNGGGGVAPTPKPKPTPTPTPNPPAGGGPPPPPL</sequence>
<dbReference type="EMBL" id="AP025739">
    <property type="protein sequence ID" value="BDI32560.1"/>
    <property type="molecule type" value="Genomic_DNA"/>
</dbReference>
<dbReference type="Gene3D" id="2.130.10.10">
    <property type="entry name" value="YVTN repeat-like/Quinoprotein amine dehydrogenase"/>
    <property type="match status" value="2"/>
</dbReference>
<gene>
    <name evidence="4" type="ORF">CCAX7_46110</name>
</gene>
<dbReference type="InterPro" id="IPR015943">
    <property type="entry name" value="WD40/YVTN_repeat-like_dom_sf"/>
</dbReference>
<dbReference type="PANTHER" id="PTHR34512">
    <property type="entry name" value="CELL SURFACE PROTEIN"/>
    <property type="match status" value="1"/>
</dbReference>
<name>A0A402D5B8_9BACT</name>
<feature type="compositionally biased region" description="Pro residues" evidence="1">
    <location>
        <begin position="578"/>
        <end position="602"/>
    </location>
</feature>
<dbReference type="InterPro" id="IPR002372">
    <property type="entry name" value="PQQ_rpt_dom"/>
</dbReference>
<dbReference type="SMART" id="SM00564">
    <property type="entry name" value="PQQ"/>
    <property type="match status" value="7"/>
</dbReference>
<dbReference type="PANTHER" id="PTHR34512:SF30">
    <property type="entry name" value="OUTER MEMBRANE PROTEIN ASSEMBLY FACTOR BAMB"/>
    <property type="match status" value="1"/>
</dbReference>
<evidence type="ECO:0000313" key="4">
    <source>
        <dbReference type="EMBL" id="BDI32560.1"/>
    </source>
</evidence>
<feature type="region of interest" description="Disordered" evidence="1">
    <location>
        <begin position="506"/>
        <end position="602"/>
    </location>
</feature>